<dbReference type="InParanoid" id="A0A1E1KDP4"/>
<feature type="region of interest" description="Disordered" evidence="1">
    <location>
        <begin position="301"/>
        <end position="355"/>
    </location>
</feature>
<sequence length="529" mass="55569">MLSCNTRVPLLLVSSILLGSVKCQDQQVQWNQVVNLNGNMALTRVILPDRSVVETYSQTQRQLIINQNQSPLSVNHVVGSTGQPFVQLQQNSMTISTNGASDLVGAQIELQMNPNMLSAGKISPENAFVAKLSPDKQTWMVMEGIKSVNTTDSSVRIVKMTNIDGEYMAIGRQTTETSNVLSPFGQQVRVTGSGIQEIEFSDGFRMSLKTSQKMTLNTNVVNGISTTMTSGMSGTPLNNYRYLVTTNLGGIQPNLNSMQAVIQLPLNMDRVMSMATAMGVGADGAVALGVAQRSILMNPGGATNIASNKRQNSNTNSNAKSSTDSNTDGNENSNTNSNANGNINSNTNSNSNNNINNNPVAAQLLLSPTFAPITARAVIDQANGRVAIPVNNINGEFILTMAVAKSGGASLEAVGSGSQAAGLNRTSTAGESRGNTAAGISSTENSGSVTMTMKEMRSMMERQANGGVFLAERMFTATPGFSASAGQGPSKGVSIADSSTQVVSAPQGPKITTRRNKVTGPTKALPFVG</sequence>
<dbReference type="EMBL" id="FJUW01000012">
    <property type="protein sequence ID" value="CZS96175.1"/>
    <property type="molecule type" value="Genomic_DNA"/>
</dbReference>
<evidence type="ECO:0000256" key="1">
    <source>
        <dbReference type="SAM" id="MobiDB-lite"/>
    </source>
</evidence>
<dbReference type="AlphaFoldDB" id="A0A1E1KDP4"/>
<proteinExistence type="predicted"/>
<gene>
    <name evidence="3" type="ORF">RCO7_05025</name>
</gene>
<protein>
    <submittedName>
        <fullName evidence="3">Uncharacterized protein</fullName>
    </submittedName>
</protein>
<comment type="caution">
    <text evidence="3">The sequence shown here is derived from an EMBL/GenBank/DDBJ whole genome shotgun (WGS) entry which is preliminary data.</text>
</comment>
<name>A0A1E1KDP4_9HELO</name>
<keyword evidence="4" id="KW-1185">Reference proteome</keyword>
<dbReference type="STRING" id="914237.A0A1E1KDP4"/>
<dbReference type="Proteomes" id="UP000178129">
    <property type="component" value="Unassembled WGS sequence"/>
</dbReference>
<evidence type="ECO:0000313" key="4">
    <source>
        <dbReference type="Proteomes" id="UP000178129"/>
    </source>
</evidence>
<evidence type="ECO:0000256" key="2">
    <source>
        <dbReference type="SAM" id="SignalP"/>
    </source>
</evidence>
<feature type="compositionally biased region" description="Low complexity" evidence="1">
    <location>
        <begin position="312"/>
        <end position="355"/>
    </location>
</feature>
<reference evidence="4" key="1">
    <citation type="submission" date="2016-03" db="EMBL/GenBank/DDBJ databases">
        <authorList>
            <person name="Ploux O."/>
        </authorList>
    </citation>
    <scope>NUCLEOTIDE SEQUENCE [LARGE SCALE GENOMIC DNA]</scope>
    <source>
        <strain evidence="4">UK7</strain>
    </source>
</reference>
<organism evidence="3 4">
    <name type="scientific">Rhynchosporium graminicola</name>
    <dbReference type="NCBI Taxonomy" id="2792576"/>
    <lineage>
        <taxon>Eukaryota</taxon>
        <taxon>Fungi</taxon>
        <taxon>Dikarya</taxon>
        <taxon>Ascomycota</taxon>
        <taxon>Pezizomycotina</taxon>
        <taxon>Leotiomycetes</taxon>
        <taxon>Helotiales</taxon>
        <taxon>Ploettnerulaceae</taxon>
        <taxon>Rhynchosporium</taxon>
    </lineage>
</organism>
<feature type="region of interest" description="Disordered" evidence="1">
    <location>
        <begin position="412"/>
        <end position="448"/>
    </location>
</feature>
<feature type="signal peptide" evidence="2">
    <location>
        <begin position="1"/>
        <end position="23"/>
    </location>
</feature>
<feature type="region of interest" description="Disordered" evidence="1">
    <location>
        <begin position="481"/>
        <end position="529"/>
    </location>
</feature>
<keyword evidence="2" id="KW-0732">Signal</keyword>
<accession>A0A1E1KDP4</accession>
<feature type="compositionally biased region" description="Polar residues" evidence="1">
    <location>
        <begin position="416"/>
        <end position="448"/>
    </location>
</feature>
<feature type="chain" id="PRO_5009445922" evidence="2">
    <location>
        <begin position="24"/>
        <end position="529"/>
    </location>
</feature>
<evidence type="ECO:0000313" key="3">
    <source>
        <dbReference type="EMBL" id="CZS96175.1"/>
    </source>
</evidence>